<accession>A0A195CA86</accession>
<proteinExistence type="predicted"/>
<dbReference type="EMBL" id="KQ978068">
    <property type="protein sequence ID" value="KYM97605.1"/>
    <property type="molecule type" value="Genomic_DNA"/>
</dbReference>
<sequence length="87" mass="9895">MTLLLHSEIIVSITDATVYRLLYDVIQSNVAGIPLVHEKTEWDFDPEVGKQRRIRYEQENGRFGEYAIAKLGMGIGYKGPWGEPVKS</sequence>
<reference evidence="1 2" key="1">
    <citation type="submission" date="2016-03" db="EMBL/GenBank/DDBJ databases">
        <title>Cyphomyrmex costatus WGS genome.</title>
        <authorList>
            <person name="Nygaard S."/>
            <person name="Hu H."/>
            <person name="Boomsma J."/>
            <person name="Zhang G."/>
        </authorList>
    </citation>
    <scope>NUCLEOTIDE SEQUENCE [LARGE SCALE GENOMIC DNA]</scope>
    <source>
        <strain evidence="1">MS0001</strain>
        <tissue evidence="1">Whole body</tissue>
    </source>
</reference>
<dbReference type="AlphaFoldDB" id="A0A195CA86"/>
<dbReference type="Proteomes" id="UP000078542">
    <property type="component" value="Unassembled WGS sequence"/>
</dbReference>
<dbReference type="PANTHER" id="PTHR39951">
    <property type="entry name" value="FI22632P1"/>
    <property type="match status" value="1"/>
</dbReference>
<dbReference type="STRING" id="456900.A0A195CA86"/>
<evidence type="ECO:0000313" key="2">
    <source>
        <dbReference type="Proteomes" id="UP000078542"/>
    </source>
</evidence>
<evidence type="ECO:0000313" key="1">
    <source>
        <dbReference type="EMBL" id="KYM97605.1"/>
    </source>
</evidence>
<gene>
    <name evidence="1" type="ORF">ALC62_11899</name>
</gene>
<organism evidence="1 2">
    <name type="scientific">Cyphomyrmex costatus</name>
    <dbReference type="NCBI Taxonomy" id="456900"/>
    <lineage>
        <taxon>Eukaryota</taxon>
        <taxon>Metazoa</taxon>
        <taxon>Ecdysozoa</taxon>
        <taxon>Arthropoda</taxon>
        <taxon>Hexapoda</taxon>
        <taxon>Insecta</taxon>
        <taxon>Pterygota</taxon>
        <taxon>Neoptera</taxon>
        <taxon>Endopterygota</taxon>
        <taxon>Hymenoptera</taxon>
        <taxon>Apocrita</taxon>
        <taxon>Aculeata</taxon>
        <taxon>Formicoidea</taxon>
        <taxon>Formicidae</taxon>
        <taxon>Myrmicinae</taxon>
        <taxon>Cyphomyrmex</taxon>
    </lineage>
</organism>
<protein>
    <submittedName>
        <fullName evidence="1">Uncharacterized protein</fullName>
    </submittedName>
</protein>
<keyword evidence="2" id="KW-1185">Reference proteome</keyword>
<name>A0A195CA86_9HYME</name>
<dbReference type="PANTHER" id="PTHR39951:SF2">
    <property type="entry name" value="IP05660P"/>
    <property type="match status" value="1"/>
</dbReference>